<dbReference type="EMBL" id="HACM01001095">
    <property type="protein sequence ID" value="CRZ01537.1"/>
    <property type="molecule type" value="Transcribed_RNA"/>
</dbReference>
<dbReference type="Gene3D" id="1.10.10.60">
    <property type="entry name" value="Homeodomain-like"/>
    <property type="match status" value="1"/>
</dbReference>
<evidence type="ECO:0000313" key="1">
    <source>
        <dbReference type="EMBL" id="CRZ01537.1"/>
    </source>
</evidence>
<name>A0A0H5QIR1_9EUKA</name>
<proteinExistence type="predicted"/>
<reference evidence="1" key="1">
    <citation type="submission" date="2015-04" db="EMBL/GenBank/DDBJ databases">
        <title>The genome sequence of the plant pathogenic Rhizarian Plasmodiophora brassicae reveals insights in its biotrophic life cycle and the origin of chitin synthesis.</title>
        <authorList>
            <person name="Schwelm A."/>
            <person name="Fogelqvist J."/>
            <person name="Knaust A."/>
            <person name="Julke S."/>
            <person name="Lilja T."/>
            <person name="Dhandapani V."/>
            <person name="Bonilla-Rosso G."/>
            <person name="Karlsson M."/>
            <person name="Shevchenko A."/>
            <person name="Choi S.R."/>
            <person name="Kim H.G."/>
            <person name="Park J.Y."/>
            <person name="Lim Y.P."/>
            <person name="Ludwig-Muller J."/>
            <person name="Dixelius C."/>
        </authorList>
    </citation>
    <scope>NUCLEOTIDE SEQUENCE</scope>
    <source>
        <tissue evidence="1">Potato root galls</tissue>
    </source>
</reference>
<organism evidence="1">
    <name type="scientific">Spongospora subterranea</name>
    <dbReference type="NCBI Taxonomy" id="70186"/>
    <lineage>
        <taxon>Eukaryota</taxon>
        <taxon>Sar</taxon>
        <taxon>Rhizaria</taxon>
        <taxon>Endomyxa</taxon>
        <taxon>Phytomyxea</taxon>
        <taxon>Plasmodiophorida</taxon>
        <taxon>Plasmodiophoridae</taxon>
        <taxon>Spongospora</taxon>
    </lineage>
</organism>
<accession>A0A0H5QIR1</accession>
<dbReference type="AlphaFoldDB" id="A0A0H5QIR1"/>
<protein>
    <submittedName>
        <fullName evidence="1">Uncharacterized protein</fullName>
    </submittedName>
</protein>
<sequence>MDQLSQATISNVLKEAKVVTATSGNLTVAQCLEIRKKSLENPKMTQKEIAEWAKLEFRAQKALSQPAISNILNNRRQISIDVRESELKLKKPRMIRFYELRKGACLYMSVNS</sequence>